<organism evidence="3 4">
    <name type="scientific">Roseobacter litoralis (strain ATCC 49566 / DSM 6996 / JCM 21268 / NBRC 15278 / OCh 149)</name>
    <dbReference type="NCBI Taxonomy" id="391595"/>
    <lineage>
        <taxon>Bacteria</taxon>
        <taxon>Pseudomonadati</taxon>
        <taxon>Pseudomonadota</taxon>
        <taxon>Alphaproteobacteria</taxon>
        <taxon>Rhodobacterales</taxon>
        <taxon>Roseobacteraceae</taxon>
        <taxon>Roseobacter</taxon>
    </lineage>
</organism>
<keyword evidence="1" id="KW-1133">Transmembrane helix</keyword>
<evidence type="ECO:0000256" key="1">
    <source>
        <dbReference type="SAM" id="Phobius"/>
    </source>
</evidence>
<dbReference type="Proteomes" id="UP000001353">
    <property type="component" value="Chromosome"/>
</dbReference>
<keyword evidence="2" id="KW-0732">Signal</keyword>
<evidence type="ECO:0000313" key="4">
    <source>
        <dbReference type="Proteomes" id="UP000001353"/>
    </source>
</evidence>
<dbReference type="HOGENOM" id="CLU_1178851_0_0_5"/>
<dbReference type="EMBL" id="CP002623">
    <property type="protein sequence ID" value="AEI94431.1"/>
    <property type="molecule type" value="Genomic_DNA"/>
</dbReference>
<proteinExistence type="predicted"/>
<gene>
    <name evidence="3" type="ordered locus">RLO149_c024630</name>
</gene>
<keyword evidence="4" id="KW-1185">Reference proteome</keyword>
<evidence type="ECO:0000256" key="2">
    <source>
        <dbReference type="SAM" id="SignalP"/>
    </source>
</evidence>
<keyword evidence="1" id="KW-0472">Membrane</keyword>
<feature type="signal peptide" evidence="2">
    <location>
        <begin position="1"/>
        <end position="20"/>
    </location>
</feature>
<feature type="transmembrane region" description="Helical" evidence="1">
    <location>
        <begin position="193"/>
        <end position="212"/>
    </location>
</feature>
<protein>
    <recommendedName>
        <fullName evidence="5">PEP-CTERM protein-sorting domain-containing protein</fullName>
    </recommendedName>
</protein>
<dbReference type="OrthoDB" id="7858189at2"/>
<dbReference type="RefSeq" id="WP_013962354.1">
    <property type="nucleotide sequence ID" value="NC_015730.1"/>
</dbReference>
<dbReference type="STRING" id="391595.RLO149_c024630"/>
<evidence type="ECO:0008006" key="5">
    <source>
        <dbReference type="Google" id="ProtNLM"/>
    </source>
</evidence>
<dbReference type="AlphaFoldDB" id="F7ZC45"/>
<dbReference type="KEGG" id="rli:RLO149_c024630"/>
<feature type="chain" id="PRO_5003366579" description="PEP-CTERM protein-sorting domain-containing protein" evidence="2">
    <location>
        <begin position="21"/>
        <end position="217"/>
    </location>
</feature>
<name>F7ZC45_ROSLO</name>
<accession>F7ZC45</accession>
<dbReference type="eggNOG" id="ENOG5032QM0">
    <property type="taxonomic scope" value="Bacteria"/>
</dbReference>
<keyword evidence="1" id="KW-0812">Transmembrane</keyword>
<sequence length="217" mass="21940">MKKFVLAAAIVVATAAAGHAVTIIDSSTQGLYNAGIGNVLNGTSNAFPGVGDGDPTQSFGPGDAPDLTAAASALGDWLTTPSTPGGAWSTNEQAIPRNWTVNDETAVIYAFDAGANGLANLNLSIGVDNGIFVWLNGVFQGGAMAPGGARLGEFTLDLGTVQAGTNFLQLLREDHGGGTGYLIEVTGDEISAVPLPAGLPLLLAGVGIFGWMKRRAA</sequence>
<reference evidence="3 4" key="1">
    <citation type="journal article" date="2011" name="BMC Genomics">
        <title>Comparative genome analysis and genome-guided physiological analysis of Roseobacter litoralis.</title>
        <authorList>
            <person name="Kalhoefer D."/>
            <person name="Thole S."/>
            <person name="Voget S."/>
            <person name="Lehmann R."/>
            <person name="Liesegang H."/>
            <person name="Wollher A."/>
            <person name="Daniel R."/>
            <person name="Simon M."/>
            <person name="Brinkhoff T."/>
        </authorList>
    </citation>
    <scope>NUCLEOTIDE SEQUENCE [LARGE SCALE GENOMIC DNA]</scope>
    <source>
        <strain evidence="4">ATCC 49566 / DSM 6996 / JCM 21268 / NBRC 15278 / OCh 149</strain>
    </source>
</reference>
<evidence type="ECO:0000313" key="3">
    <source>
        <dbReference type="EMBL" id="AEI94431.1"/>
    </source>
</evidence>